<feature type="domain" description="DUF1023" evidence="1">
    <location>
        <begin position="169"/>
        <end position="291"/>
    </location>
</feature>
<proteinExistence type="predicted"/>
<dbReference type="Proteomes" id="UP001525379">
    <property type="component" value="Unassembled WGS sequence"/>
</dbReference>
<evidence type="ECO:0000259" key="1">
    <source>
        <dbReference type="Pfam" id="PF06259"/>
    </source>
</evidence>
<dbReference type="Pfam" id="PF06259">
    <property type="entry name" value="Abhydrolase_8"/>
    <property type="match status" value="1"/>
</dbReference>
<sequence length="433" mass="46822">MHRLLGLLLTNAPEDRTALERALVDTPPSTDEVRAWWSALTTEQRRELETLAPLAIGNLNGVPWPARIRANHRTLAELLDDDSHEDLGERLRSMLHANGLSFIPDHIDHLRERLQALHSGPGFFTRDALPRFLIGFDPERSSVIEYLGHRIRDTDDAYLSPFADETRFVGLFVPGNDSDPLEFEGKAHTMSEAVYLANGIAGDNAAGMIVWQGGVFPHGPQVLFAERARKLSAALARFGNSIPRSPDTAIVAYGFSFGGAVLGLALRRGLEVDRVVHIASAGLGHGIAGLDDLPARARVPHFAMLAPGDATVGPVQGLNARLPLLGRLGHGASPVHAKGVVRVETGWLDANNPGQLLLGHMSLLEKWGTTAKHTMAALLAGGSVELTAPRRGWWRLAERLALPVSPITARGYVPQRIEVPAARARTRAANSGQ</sequence>
<accession>A0ABT2HYQ7</accession>
<dbReference type="InterPro" id="IPR029058">
    <property type="entry name" value="AB_hydrolase_fold"/>
</dbReference>
<organism evidence="2 3">
    <name type="scientific">Pseudoclavibacter albus</name>
    <dbReference type="NCBI Taxonomy" id="272241"/>
    <lineage>
        <taxon>Bacteria</taxon>
        <taxon>Bacillati</taxon>
        <taxon>Actinomycetota</taxon>
        <taxon>Actinomycetes</taxon>
        <taxon>Micrococcales</taxon>
        <taxon>Microbacteriaceae</taxon>
        <taxon>Pseudoclavibacter</taxon>
    </lineage>
</organism>
<keyword evidence="3" id="KW-1185">Reference proteome</keyword>
<dbReference type="GO" id="GO:0016787">
    <property type="term" value="F:hydrolase activity"/>
    <property type="evidence" value="ECO:0007669"/>
    <property type="project" value="UniProtKB-KW"/>
</dbReference>
<keyword evidence="2" id="KW-0378">Hydrolase</keyword>
<evidence type="ECO:0000313" key="2">
    <source>
        <dbReference type="EMBL" id="MCT2043442.1"/>
    </source>
</evidence>
<reference evidence="2 3" key="1">
    <citation type="submission" date="2022-04" db="EMBL/GenBank/DDBJ databases">
        <title>Human microbiome associated bacterial genomes.</title>
        <authorList>
            <person name="Sandstrom S."/>
            <person name="Salamzade R."/>
            <person name="Kalan L.R."/>
        </authorList>
    </citation>
    <scope>NUCLEOTIDE SEQUENCE [LARGE SCALE GENOMIC DNA]</scope>
    <source>
        <strain evidence="3">p3-SID1799</strain>
    </source>
</reference>
<protein>
    <submittedName>
        <fullName evidence="2">Alpha/beta hydrolase family protein</fullName>
    </submittedName>
</protein>
<evidence type="ECO:0000313" key="3">
    <source>
        <dbReference type="Proteomes" id="UP001525379"/>
    </source>
</evidence>
<dbReference type="EMBL" id="JALXSQ010000044">
    <property type="protein sequence ID" value="MCT2043442.1"/>
    <property type="molecule type" value="Genomic_DNA"/>
</dbReference>
<gene>
    <name evidence="2" type="ORF">M3D15_08900</name>
</gene>
<dbReference type="InterPro" id="IPR010427">
    <property type="entry name" value="DUF1023"/>
</dbReference>
<dbReference type="RefSeq" id="WP_260104604.1">
    <property type="nucleotide sequence ID" value="NZ_JALXSQ010000044.1"/>
</dbReference>
<comment type="caution">
    <text evidence="2">The sequence shown here is derived from an EMBL/GenBank/DDBJ whole genome shotgun (WGS) entry which is preliminary data.</text>
</comment>
<dbReference type="SUPFAM" id="SSF53474">
    <property type="entry name" value="alpha/beta-Hydrolases"/>
    <property type="match status" value="1"/>
</dbReference>
<name>A0ABT2HYQ7_9MICO</name>